<dbReference type="EMBL" id="PFBC01000043">
    <property type="protein sequence ID" value="PIR87797.1"/>
    <property type="molecule type" value="Genomic_DNA"/>
</dbReference>
<gene>
    <name evidence="1" type="ORF">COU10_02760</name>
</gene>
<protein>
    <submittedName>
        <fullName evidence="1">Uncharacterized protein</fullName>
    </submittedName>
</protein>
<dbReference type="Proteomes" id="UP000230903">
    <property type="component" value="Unassembled WGS sequence"/>
</dbReference>
<evidence type="ECO:0000313" key="2">
    <source>
        <dbReference type="Proteomes" id="UP000230903"/>
    </source>
</evidence>
<evidence type="ECO:0000313" key="1">
    <source>
        <dbReference type="EMBL" id="PIR87797.1"/>
    </source>
</evidence>
<proteinExistence type="predicted"/>
<comment type="caution">
    <text evidence="1">The sequence shown here is derived from an EMBL/GenBank/DDBJ whole genome shotgun (WGS) entry which is preliminary data.</text>
</comment>
<sequence length="332" mass="38930">MFERTTKFFQGLFRKDKLPKLSELPDSFYVGQDYVEDKVRIPVEIQLYFPFSADIENTTLNIENKEVKLEQRGAIFRVSFVENISEKLFQNISKNHTGDDWVLGYVSEVLPYINQEILKQRYRHAHFLLKTITALDISQLWLVNQNTKQKVQVAWPKAIANFPPAAELAKNYDDKIYLRDIIDAINSFFNSNYEESIRKIITSAETFIKSYNLKVQKSTYKTDFEETVRRHMNITCPMTTENAADVIMATYKTRNDIVHDGKRLDPKEGKKIGKKGIHLVLDVYKNYGTDEDLKRYAFFLEGQFMFHEQFLGDSLTLKWLEKSELKKKVDVN</sequence>
<accession>A0A2H0UMZ6</accession>
<reference evidence="2" key="1">
    <citation type="submission" date="2017-09" db="EMBL/GenBank/DDBJ databases">
        <title>Depth-based differentiation of microbial function through sediment-hosted aquifers and enrichment of novel symbionts in the deep terrestrial subsurface.</title>
        <authorList>
            <person name="Probst A.J."/>
            <person name="Ladd B."/>
            <person name="Jarett J.K."/>
            <person name="Geller-Mcgrath D.E."/>
            <person name="Sieber C.M.K."/>
            <person name="Emerson J.B."/>
            <person name="Anantharaman K."/>
            <person name="Thomas B.C."/>
            <person name="Malmstrom R."/>
            <person name="Stieglmeier M."/>
            <person name="Klingl A."/>
            <person name="Woyke T."/>
            <person name="Ryan C.M."/>
            <person name="Banfield J.F."/>
        </authorList>
    </citation>
    <scope>NUCLEOTIDE SEQUENCE [LARGE SCALE GENOMIC DNA]</scope>
</reference>
<name>A0A2H0UMZ6_9BACT</name>
<organism evidence="1 2">
    <name type="scientific">Candidatus Harrisonbacteria bacterium CG10_big_fil_rev_8_21_14_0_10_45_28</name>
    <dbReference type="NCBI Taxonomy" id="1974586"/>
    <lineage>
        <taxon>Bacteria</taxon>
        <taxon>Candidatus Harrisoniibacteriota</taxon>
    </lineage>
</organism>
<dbReference type="AlphaFoldDB" id="A0A2H0UMZ6"/>